<feature type="chain" id="PRO_5040985794" evidence="1">
    <location>
        <begin position="20"/>
        <end position="188"/>
    </location>
</feature>
<reference evidence="3" key="1">
    <citation type="submission" date="2021-07" db="EMBL/GenBank/DDBJ databases">
        <title>Aureisphaera sp. CAU 1614 isolated from sea sediment.</title>
        <authorList>
            <person name="Kim W."/>
        </authorList>
    </citation>
    <scope>NUCLEOTIDE SEQUENCE</scope>
    <source>
        <strain evidence="3">CAU 1614</strain>
    </source>
</reference>
<gene>
    <name evidence="3" type="ORF">KXJ69_12525</name>
</gene>
<dbReference type="EMBL" id="JAHWDP010000006">
    <property type="protein sequence ID" value="MBW2938934.1"/>
    <property type="molecule type" value="Genomic_DNA"/>
</dbReference>
<dbReference type="SMART" id="SM00867">
    <property type="entry name" value="YceI"/>
    <property type="match status" value="1"/>
</dbReference>
<keyword evidence="4" id="KW-1185">Reference proteome</keyword>
<dbReference type="PANTHER" id="PTHR34406">
    <property type="entry name" value="PROTEIN YCEI"/>
    <property type="match status" value="1"/>
</dbReference>
<dbReference type="InterPro" id="IPR007372">
    <property type="entry name" value="Lipid/polyisoprenoid-bd_YceI"/>
</dbReference>
<name>A0A9X1FQN5_9FLAO</name>
<dbReference type="Proteomes" id="UP001138686">
    <property type="component" value="Unassembled WGS sequence"/>
</dbReference>
<evidence type="ECO:0000256" key="1">
    <source>
        <dbReference type="SAM" id="SignalP"/>
    </source>
</evidence>
<dbReference type="RefSeq" id="WP_219053461.1">
    <property type="nucleotide sequence ID" value="NZ_JAHWDP010000006.1"/>
</dbReference>
<dbReference type="PANTHER" id="PTHR34406:SF1">
    <property type="entry name" value="PROTEIN YCEI"/>
    <property type="match status" value="1"/>
</dbReference>
<dbReference type="AlphaFoldDB" id="A0A9X1FQN5"/>
<protein>
    <submittedName>
        <fullName evidence="3">YceI family protein</fullName>
    </submittedName>
</protein>
<feature type="domain" description="Lipid/polyisoprenoid-binding YceI-like" evidence="2">
    <location>
        <begin position="27"/>
        <end position="187"/>
    </location>
</feature>
<feature type="signal peptide" evidence="1">
    <location>
        <begin position="1"/>
        <end position="19"/>
    </location>
</feature>
<organism evidence="3 4">
    <name type="scientific">Halomarinibacterium sedimenti</name>
    <dbReference type="NCBI Taxonomy" id="2857106"/>
    <lineage>
        <taxon>Bacteria</taxon>
        <taxon>Pseudomonadati</taxon>
        <taxon>Bacteroidota</taxon>
        <taxon>Flavobacteriia</taxon>
        <taxon>Flavobacteriales</taxon>
        <taxon>Flavobacteriaceae</taxon>
        <taxon>Halomarinibacterium</taxon>
    </lineage>
</organism>
<comment type="caution">
    <text evidence="3">The sequence shown here is derived from an EMBL/GenBank/DDBJ whole genome shotgun (WGS) entry which is preliminary data.</text>
</comment>
<keyword evidence="1" id="KW-0732">Signal</keyword>
<proteinExistence type="predicted"/>
<evidence type="ECO:0000259" key="2">
    <source>
        <dbReference type="SMART" id="SM00867"/>
    </source>
</evidence>
<accession>A0A9X1FQN5</accession>
<sequence length="188" mass="20573">MKKTVKTVLILAIATTASAFTNSVKERIEVKESTINWLGKKVTGKHNGIITLKEGYLEMDGDNILGGKFVIDMTSITVLDLKGDMKGKLEGHLKSDDFFGVADYPTATLVVNNAKKNGSIYTVNGNITIKGITQPISFDLNKDGNTATTTVTIDRSKFNVRYGSGSFFDNLGDKTIYDDFQLDVTLNF</sequence>
<dbReference type="Pfam" id="PF04264">
    <property type="entry name" value="YceI"/>
    <property type="match status" value="1"/>
</dbReference>
<evidence type="ECO:0000313" key="4">
    <source>
        <dbReference type="Proteomes" id="UP001138686"/>
    </source>
</evidence>
<evidence type="ECO:0000313" key="3">
    <source>
        <dbReference type="EMBL" id="MBW2938934.1"/>
    </source>
</evidence>